<keyword evidence="4" id="KW-1185">Reference proteome</keyword>
<dbReference type="Pfam" id="PF01520">
    <property type="entry name" value="Amidase_3"/>
    <property type="match status" value="1"/>
</dbReference>
<reference evidence="3 4" key="1">
    <citation type="submission" date="2016-10" db="EMBL/GenBank/DDBJ databases">
        <title>Complete Genome Sequence of Peptococcaceae strain DCMF.</title>
        <authorList>
            <person name="Edwards R.J."/>
            <person name="Holland S.I."/>
            <person name="Deshpande N.P."/>
            <person name="Wong Y.K."/>
            <person name="Ertan H."/>
            <person name="Manefield M."/>
            <person name="Russell T.L."/>
            <person name="Lee M.J."/>
        </authorList>
    </citation>
    <scope>NUCLEOTIDE SEQUENCE [LARGE SCALE GENOMIC DNA]</scope>
    <source>
        <strain evidence="3 4">DCMF</strain>
    </source>
</reference>
<dbReference type="SMART" id="SM00646">
    <property type="entry name" value="Ami_3"/>
    <property type="match status" value="1"/>
</dbReference>
<organism evidence="3 4">
    <name type="scientific">Formimonas warabiya</name>
    <dbReference type="NCBI Taxonomy" id="1761012"/>
    <lineage>
        <taxon>Bacteria</taxon>
        <taxon>Bacillati</taxon>
        <taxon>Bacillota</taxon>
        <taxon>Clostridia</taxon>
        <taxon>Eubacteriales</taxon>
        <taxon>Peptococcaceae</taxon>
        <taxon>Candidatus Formimonas</taxon>
    </lineage>
</organism>
<dbReference type="GO" id="GO:0008745">
    <property type="term" value="F:N-acetylmuramoyl-L-alanine amidase activity"/>
    <property type="evidence" value="ECO:0007669"/>
    <property type="project" value="InterPro"/>
</dbReference>
<name>A0A3G1L150_FORW1</name>
<proteinExistence type="predicted"/>
<dbReference type="CDD" id="cd02696">
    <property type="entry name" value="MurNAc-LAA"/>
    <property type="match status" value="1"/>
</dbReference>
<dbReference type="OrthoDB" id="9772024at2"/>
<evidence type="ECO:0000256" key="1">
    <source>
        <dbReference type="ARBA" id="ARBA00022801"/>
    </source>
</evidence>
<dbReference type="AlphaFoldDB" id="A0A3G1L150"/>
<feature type="domain" description="MurNAc-LAA" evidence="2">
    <location>
        <begin position="108"/>
        <end position="218"/>
    </location>
</feature>
<dbReference type="EMBL" id="CP017634">
    <property type="protein sequence ID" value="ATW28381.1"/>
    <property type="molecule type" value="Genomic_DNA"/>
</dbReference>
<protein>
    <recommendedName>
        <fullName evidence="2">MurNAc-LAA domain-containing protein</fullName>
    </recommendedName>
</protein>
<evidence type="ECO:0000313" key="4">
    <source>
        <dbReference type="Proteomes" id="UP000323521"/>
    </source>
</evidence>
<dbReference type="PANTHER" id="PTHR30404:SF0">
    <property type="entry name" value="N-ACETYLMURAMOYL-L-ALANINE AMIDASE AMIC"/>
    <property type="match status" value="1"/>
</dbReference>
<evidence type="ECO:0000313" key="3">
    <source>
        <dbReference type="EMBL" id="ATW28381.1"/>
    </source>
</evidence>
<keyword evidence="1" id="KW-0378">Hydrolase</keyword>
<dbReference type="Gene3D" id="3.40.630.40">
    <property type="entry name" value="Zn-dependent exopeptidases"/>
    <property type="match status" value="1"/>
</dbReference>
<dbReference type="SUPFAM" id="SSF53187">
    <property type="entry name" value="Zn-dependent exopeptidases"/>
    <property type="match status" value="1"/>
</dbReference>
<dbReference type="Proteomes" id="UP000323521">
    <property type="component" value="Chromosome"/>
</dbReference>
<dbReference type="InterPro" id="IPR050695">
    <property type="entry name" value="N-acetylmuramoyl_amidase_3"/>
</dbReference>
<dbReference type="GO" id="GO:0009253">
    <property type="term" value="P:peptidoglycan catabolic process"/>
    <property type="evidence" value="ECO:0007669"/>
    <property type="project" value="InterPro"/>
</dbReference>
<evidence type="ECO:0000259" key="2">
    <source>
        <dbReference type="SMART" id="SM00646"/>
    </source>
</evidence>
<dbReference type="PANTHER" id="PTHR30404">
    <property type="entry name" value="N-ACETYLMURAMOYL-L-ALANINE AMIDASE"/>
    <property type="match status" value="1"/>
</dbReference>
<dbReference type="GO" id="GO:0030288">
    <property type="term" value="C:outer membrane-bounded periplasmic space"/>
    <property type="evidence" value="ECO:0007669"/>
    <property type="project" value="TreeGrafter"/>
</dbReference>
<sequence>MKTGSVFLTIFISFFVILPARLCSASDDPAIPYPIIVAVDPGHGGYDPGATFGNIMEKNINLALCEKLKEHLESKGILVILTREGDYNHAIKGLHGREAKRYDLDERIEMVDSNHAQILLTVHVNKSKKASYAGAEVFYHPKSLKGKILASYIQEELRNIPEMKKRISKISMCYLLCKAKTPAALIEIGYLSNPSEREKLKDPAYLDLIAEKIAAGTIKYLTSPDHIYEYVLTFLPVP</sequence>
<dbReference type="InterPro" id="IPR002508">
    <property type="entry name" value="MurNAc-LAA_cat"/>
</dbReference>
<gene>
    <name evidence="3" type="ORF">DCMF_05595</name>
</gene>
<accession>A0A3G1L150</accession>
<dbReference type="KEGG" id="fwa:DCMF_05595"/>